<comment type="caution">
    <text evidence="5">The sequence shown here is derived from an EMBL/GenBank/DDBJ whole genome shotgun (WGS) entry which is preliminary data.</text>
</comment>
<dbReference type="Gene3D" id="3.40.50.1000">
    <property type="entry name" value="HAD superfamily/HAD-like"/>
    <property type="match status" value="1"/>
</dbReference>
<dbReference type="Gene3D" id="1.10.150.240">
    <property type="entry name" value="Putative phosphatase, domain 2"/>
    <property type="match status" value="1"/>
</dbReference>
<sequence length="229" mass="24955">MSMRTPTAVLFDLDGTLADTAPDLAAAVNVMRTRRSMPEASYLSLRPFASAGARGLIGAGFGIKPEDSEFEAMRTEFLDQYESAIAVHSKLFEHVPALLHGLDSLKLPWGIVTNKAKRFTRPLVPLLDLEQARCVVCGDTTPHAKPHPAPLLEAARQLGVRSEECWYIGDDLRDIQAAEAAGMTSIAAAWGYCGATEPQHWKADAIVDSPLELLELIRAKHLQARVAQN</sequence>
<keyword evidence="3" id="KW-0460">Magnesium</keyword>
<evidence type="ECO:0000313" key="5">
    <source>
        <dbReference type="EMBL" id="MBR7783195.1"/>
    </source>
</evidence>
<gene>
    <name evidence="5" type="ORF">KDM89_13665</name>
</gene>
<evidence type="ECO:0000256" key="4">
    <source>
        <dbReference type="ARBA" id="ARBA00023277"/>
    </source>
</evidence>
<dbReference type="GO" id="GO:0005829">
    <property type="term" value="C:cytosol"/>
    <property type="evidence" value="ECO:0007669"/>
    <property type="project" value="TreeGrafter"/>
</dbReference>
<keyword evidence="2 5" id="KW-0378">Hydrolase</keyword>
<protein>
    <submittedName>
        <fullName evidence="5">HAD-IA family hydrolase</fullName>
    </submittedName>
</protein>
<dbReference type="EMBL" id="JAGSPN010000010">
    <property type="protein sequence ID" value="MBR7783195.1"/>
    <property type="molecule type" value="Genomic_DNA"/>
</dbReference>
<dbReference type="InterPro" id="IPR006439">
    <property type="entry name" value="HAD-SF_hydro_IA"/>
</dbReference>
<dbReference type="NCBIfam" id="TIGR01549">
    <property type="entry name" value="HAD-SF-IA-v1"/>
    <property type="match status" value="1"/>
</dbReference>
<keyword evidence="6" id="KW-1185">Reference proteome</keyword>
<reference evidence="5" key="1">
    <citation type="submission" date="2021-04" db="EMBL/GenBank/DDBJ databases">
        <title>novel species isolated from subtropical streams in China.</title>
        <authorList>
            <person name="Lu H."/>
        </authorList>
    </citation>
    <scope>NUCLEOTIDE SEQUENCE</scope>
    <source>
        <strain evidence="5">LFS511W</strain>
    </source>
</reference>
<dbReference type="SUPFAM" id="SSF56784">
    <property type="entry name" value="HAD-like"/>
    <property type="match status" value="1"/>
</dbReference>
<dbReference type="InterPro" id="IPR023198">
    <property type="entry name" value="PGP-like_dom2"/>
</dbReference>
<keyword evidence="1" id="KW-0479">Metal-binding</keyword>
<dbReference type="InterPro" id="IPR050155">
    <property type="entry name" value="HAD-like_hydrolase_sf"/>
</dbReference>
<dbReference type="RefSeq" id="WP_212688487.1">
    <property type="nucleotide sequence ID" value="NZ_JAGSPN010000010.1"/>
</dbReference>
<dbReference type="GO" id="GO:0008967">
    <property type="term" value="F:phosphoglycolate phosphatase activity"/>
    <property type="evidence" value="ECO:0007669"/>
    <property type="project" value="TreeGrafter"/>
</dbReference>
<accession>A0A941DNL4</accession>
<name>A0A941DNL4_9BURK</name>
<dbReference type="GO" id="GO:0046872">
    <property type="term" value="F:metal ion binding"/>
    <property type="evidence" value="ECO:0007669"/>
    <property type="project" value="UniProtKB-KW"/>
</dbReference>
<evidence type="ECO:0000256" key="1">
    <source>
        <dbReference type="ARBA" id="ARBA00022723"/>
    </source>
</evidence>
<evidence type="ECO:0000256" key="2">
    <source>
        <dbReference type="ARBA" id="ARBA00022801"/>
    </source>
</evidence>
<organism evidence="5 6">
    <name type="scientific">Undibacterium luofuense</name>
    <dbReference type="NCBI Taxonomy" id="2828733"/>
    <lineage>
        <taxon>Bacteria</taxon>
        <taxon>Pseudomonadati</taxon>
        <taxon>Pseudomonadota</taxon>
        <taxon>Betaproteobacteria</taxon>
        <taxon>Burkholderiales</taxon>
        <taxon>Oxalobacteraceae</taxon>
        <taxon>Undibacterium</taxon>
    </lineage>
</organism>
<dbReference type="NCBIfam" id="TIGR01509">
    <property type="entry name" value="HAD-SF-IA-v3"/>
    <property type="match status" value="1"/>
</dbReference>
<dbReference type="InterPro" id="IPR036412">
    <property type="entry name" value="HAD-like_sf"/>
</dbReference>
<dbReference type="PANTHER" id="PTHR43434">
    <property type="entry name" value="PHOSPHOGLYCOLATE PHOSPHATASE"/>
    <property type="match status" value="1"/>
</dbReference>
<dbReference type="GO" id="GO:0006281">
    <property type="term" value="P:DNA repair"/>
    <property type="evidence" value="ECO:0007669"/>
    <property type="project" value="TreeGrafter"/>
</dbReference>
<dbReference type="InterPro" id="IPR023214">
    <property type="entry name" value="HAD_sf"/>
</dbReference>
<dbReference type="SFLD" id="SFLDS00003">
    <property type="entry name" value="Haloacid_Dehalogenase"/>
    <property type="match status" value="1"/>
</dbReference>
<dbReference type="AlphaFoldDB" id="A0A941DNL4"/>
<keyword evidence="4" id="KW-0119">Carbohydrate metabolism</keyword>
<dbReference type="SFLD" id="SFLDG01129">
    <property type="entry name" value="C1.5:_HAD__Beta-PGM__Phosphata"/>
    <property type="match status" value="1"/>
</dbReference>
<proteinExistence type="predicted"/>
<evidence type="ECO:0000313" key="6">
    <source>
        <dbReference type="Proteomes" id="UP000680067"/>
    </source>
</evidence>
<dbReference type="Pfam" id="PF13419">
    <property type="entry name" value="HAD_2"/>
    <property type="match status" value="1"/>
</dbReference>
<dbReference type="InterPro" id="IPR041492">
    <property type="entry name" value="HAD_2"/>
</dbReference>
<dbReference type="Proteomes" id="UP000680067">
    <property type="component" value="Unassembled WGS sequence"/>
</dbReference>
<evidence type="ECO:0000256" key="3">
    <source>
        <dbReference type="ARBA" id="ARBA00022842"/>
    </source>
</evidence>
<dbReference type="PANTHER" id="PTHR43434:SF23">
    <property type="entry name" value="PHOSPHOGLYCOLATE PHOSPHATASE"/>
    <property type="match status" value="1"/>
</dbReference>